<dbReference type="PROSITE" id="PS51257">
    <property type="entry name" value="PROKAR_LIPOPROTEIN"/>
    <property type="match status" value="1"/>
</dbReference>
<dbReference type="HOGENOM" id="CLU_029002_5_0_0"/>
<dbReference type="EMBL" id="DF820456">
    <property type="protein sequence ID" value="GAK50988.1"/>
    <property type="molecule type" value="Genomic_DNA"/>
</dbReference>
<keyword evidence="1 6" id="KW-0645">Protease</keyword>
<keyword evidence="2" id="KW-0479">Metal-binding</keyword>
<evidence type="ECO:0000259" key="7">
    <source>
        <dbReference type="Pfam" id="PF01435"/>
    </source>
</evidence>
<dbReference type="InterPro" id="IPR051156">
    <property type="entry name" value="Mito/Outer_Membr_Metalloprot"/>
</dbReference>
<keyword evidence="5 6" id="KW-0482">Metalloprotease</keyword>
<proteinExistence type="inferred from homology"/>
<evidence type="ECO:0000256" key="1">
    <source>
        <dbReference type="ARBA" id="ARBA00022670"/>
    </source>
</evidence>
<dbReference type="GO" id="GO:0016020">
    <property type="term" value="C:membrane"/>
    <property type="evidence" value="ECO:0007669"/>
    <property type="project" value="TreeGrafter"/>
</dbReference>
<gene>
    <name evidence="8" type="ORF">U14_02230</name>
</gene>
<evidence type="ECO:0000256" key="2">
    <source>
        <dbReference type="ARBA" id="ARBA00022723"/>
    </source>
</evidence>
<evidence type="ECO:0000256" key="3">
    <source>
        <dbReference type="ARBA" id="ARBA00022801"/>
    </source>
</evidence>
<keyword evidence="4 6" id="KW-0862">Zinc</keyword>
<evidence type="ECO:0000256" key="6">
    <source>
        <dbReference type="RuleBase" id="RU003983"/>
    </source>
</evidence>
<reference evidence="8" key="1">
    <citation type="journal article" date="2015" name="PeerJ">
        <title>First genomic representation of candidate bacterial phylum KSB3 points to enhanced environmental sensing as a trigger of wastewater bulking.</title>
        <authorList>
            <person name="Sekiguchi Y."/>
            <person name="Ohashi A."/>
            <person name="Parks D.H."/>
            <person name="Yamauchi T."/>
            <person name="Tyson G.W."/>
            <person name="Hugenholtz P."/>
        </authorList>
    </citation>
    <scope>NUCLEOTIDE SEQUENCE [LARGE SCALE GENOMIC DNA]</scope>
</reference>
<dbReference type="PANTHER" id="PTHR22726">
    <property type="entry name" value="METALLOENDOPEPTIDASE OMA1"/>
    <property type="match status" value="1"/>
</dbReference>
<keyword evidence="9" id="KW-1185">Reference proteome</keyword>
<dbReference type="Proteomes" id="UP000030700">
    <property type="component" value="Unassembled WGS sequence"/>
</dbReference>
<keyword evidence="3 6" id="KW-0378">Hydrolase</keyword>
<name>A0A0S6VYB5_9BACT</name>
<feature type="domain" description="Peptidase M48" evidence="7">
    <location>
        <begin position="78"/>
        <end position="262"/>
    </location>
</feature>
<dbReference type="GO" id="GO:0051603">
    <property type="term" value="P:proteolysis involved in protein catabolic process"/>
    <property type="evidence" value="ECO:0007669"/>
    <property type="project" value="TreeGrafter"/>
</dbReference>
<evidence type="ECO:0000313" key="9">
    <source>
        <dbReference type="Proteomes" id="UP000030700"/>
    </source>
</evidence>
<dbReference type="Gene3D" id="3.30.2010.10">
    <property type="entry name" value="Metalloproteases ('zincins'), catalytic domain"/>
    <property type="match status" value="1"/>
</dbReference>
<organism evidence="8">
    <name type="scientific">Candidatus Moduliflexus flocculans</name>
    <dbReference type="NCBI Taxonomy" id="1499966"/>
    <lineage>
        <taxon>Bacteria</taxon>
        <taxon>Candidatus Moduliflexota</taxon>
        <taxon>Candidatus Moduliflexia</taxon>
        <taxon>Candidatus Moduliflexales</taxon>
        <taxon>Candidatus Moduliflexaceae</taxon>
    </lineage>
</organism>
<accession>A0A0S6VYB5</accession>
<dbReference type="GO" id="GO:0046872">
    <property type="term" value="F:metal ion binding"/>
    <property type="evidence" value="ECO:0007669"/>
    <property type="project" value="UniProtKB-KW"/>
</dbReference>
<evidence type="ECO:0000256" key="5">
    <source>
        <dbReference type="ARBA" id="ARBA00023049"/>
    </source>
</evidence>
<protein>
    <submittedName>
        <fullName evidence="8">Peptidase M48, Ste24p</fullName>
    </submittedName>
</protein>
<dbReference type="Pfam" id="PF01435">
    <property type="entry name" value="Peptidase_M48"/>
    <property type="match status" value="1"/>
</dbReference>
<dbReference type="PANTHER" id="PTHR22726:SF1">
    <property type="entry name" value="METALLOENDOPEPTIDASE OMA1, MITOCHONDRIAL"/>
    <property type="match status" value="1"/>
</dbReference>
<dbReference type="GO" id="GO:0004222">
    <property type="term" value="F:metalloendopeptidase activity"/>
    <property type="evidence" value="ECO:0007669"/>
    <property type="project" value="InterPro"/>
</dbReference>
<dbReference type="AlphaFoldDB" id="A0A0S6VYB5"/>
<evidence type="ECO:0000313" key="8">
    <source>
        <dbReference type="EMBL" id="GAK50988.1"/>
    </source>
</evidence>
<dbReference type="CDD" id="cd07331">
    <property type="entry name" value="M48C_Oma1_like"/>
    <property type="match status" value="1"/>
</dbReference>
<comment type="cofactor">
    <cofactor evidence="6">
        <name>Zn(2+)</name>
        <dbReference type="ChEBI" id="CHEBI:29105"/>
    </cofactor>
    <text evidence="6">Binds 1 zinc ion per subunit.</text>
</comment>
<comment type="similarity">
    <text evidence="6">Belongs to the peptidase M48 family.</text>
</comment>
<sequence length="275" mass="30714">MMTYFKRAAHRYLLFAVMLALFVSSCATVPITGRSQLSIIPDSTMLSMSFQQYDQFLQESKLSNDSNATAMVRNVGTRIQGAVEEYFADHNMSQELQNYAWEFNLVESDEVNAWCMPGGKVVVYTGILPITRDETGLAVVMGHEIAHAVAKHGAERMSQELLVQMGGIGLSVALENQPEETQWLWMTAFNVGAQFGALLPYSRLHESEADYLGLIFMAMAGYDPNEAVNFWGRMAAESGGQAPPEFMSTHPSDATRIRKIKEALPEIMNTYYRPQ</sequence>
<evidence type="ECO:0000256" key="4">
    <source>
        <dbReference type="ARBA" id="ARBA00022833"/>
    </source>
</evidence>
<dbReference type="InterPro" id="IPR001915">
    <property type="entry name" value="Peptidase_M48"/>
</dbReference>
<dbReference type="STRING" id="1499966.U14_02230"/>